<dbReference type="PANTHER" id="PTHR18919">
    <property type="entry name" value="ACETYL-COA C-ACYLTRANSFERASE"/>
    <property type="match status" value="1"/>
</dbReference>
<dbReference type="InterPro" id="IPR016039">
    <property type="entry name" value="Thiolase-like"/>
</dbReference>
<dbReference type="GO" id="GO:0016746">
    <property type="term" value="F:acyltransferase activity"/>
    <property type="evidence" value="ECO:0007669"/>
    <property type="project" value="UniProtKB-KW"/>
</dbReference>
<comment type="caution">
    <text evidence="4">The sequence shown here is derived from an EMBL/GenBank/DDBJ whole genome shotgun (WGS) entry which is preliminary data.</text>
</comment>
<dbReference type="OrthoDB" id="4470569at2"/>
<proteinExistence type="inferred from homology"/>
<evidence type="ECO:0000256" key="1">
    <source>
        <dbReference type="ARBA" id="ARBA00010982"/>
    </source>
</evidence>
<gene>
    <name evidence="4" type="ORF">B8W67_08785</name>
</gene>
<keyword evidence="5" id="KW-1185">Reference proteome</keyword>
<dbReference type="SUPFAM" id="SSF53901">
    <property type="entry name" value="Thiolase-like"/>
    <property type="match status" value="2"/>
</dbReference>
<dbReference type="AlphaFoldDB" id="A0A7I7SJF0"/>
<evidence type="ECO:0000256" key="2">
    <source>
        <dbReference type="ARBA" id="ARBA00022679"/>
    </source>
</evidence>
<evidence type="ECO:0000313" key="4">
    <source>
        <dbReference type="EMBL" id="OSC33927.1"/>
    </source>
</evidence>
<dbReference type="PANTHER" id="PTHR18919:SF139">
    <property type="entry name" value="THIOLASE-LIKE PROTEIN TYPE 1 ADDITIONAL C-TERMINAL DOMAIN-CONTAINING PROTEIN"/>
    <property type="match status" value="1"/>
</dbReference>
<dbReference type="NCBIfam" id="NF006105">
    <property type="entry name" value="PRK08257.1-4"/>
    <property type="match status" value="1"/>
</dbReference>
<dbReference type="Gene3D" id="2.40.50.840">
    <property type="match status" value="1"/>
</dbReference>
<dbReference type="EMBL" id="NCXO01000015">
    <property type="protein sequence ID" value="OSC33927.1"/>
    <property type="molecule type" value="Genomic_DNA"/>
</dbReference>
<keyword evidence="2" id="KW-0808">Transferase</keyword>
<evidence type="ECO:0000313" key="5">
    <source>
        <dbReference type="Proteomes" id="UP000193577"/>
    </source>
</evidence>
<keyword evidence="3" id="KW-0012">Acyltransferase</keyword>
<evidence type="ECO:0000256" key="3">
    <source>
        <dbReference type="ARBA" id="ARBA00023315"/>
    </source>
</evidence>
<dbReference type="InterPro" id="IPR040771">
    <property type="entry name" value="TLP1_add_C"/>
</dbReference>
<dbReference type="RefSeq" id="WP_085303507.1">
    <property type="nucleotide sequence ID" value="NZ_AP022594.1"/>
</dbReference>
<dbReference type="Gene3D" id="3.40.47.10">
    <property type="match status" value="1"/>
</dbReference>
<organism evidence="4 5">
    <name type="scientific">Mycolicibacillus koreensis</name>
    <dbReference type="NCBI Taxonomy" id="1069220"/>
    <lineage>
        <taxon>Bacteria</taxon>
        <taxon>Bacillati</taxon>
        <taxon>Actinomycetota</taxon>
        <taxon>Actinomycetes</taxon>
        <taxon>Mycobacteriales</taxon>
        <taxon>Mycobacteriaceae</taxon>
        <taxon>Mycolicibacillus</taxon>
    </lineage>
</organism>
<sequence length="514" mass="53869">MIDPRTPVVIGVGQVTERIDDADYRALSPVELAAEAARHALADSGADPTSLAAAVDTIVATRQFEISVPNAPAPLGKSNNFPRSVAARIGADPARAVLDKVGGQGPQALLTEFAAAIAADTADVVVLCGSDATSTARHFAPGADGVPPAGAPDFHETVEGQLEDRGFGLEEFVDRYTISHGLTGAPVQYGLLENARRARLGLTPAQYLQAMGELFAPFTAVAAGNPLSASPVQRSVDDLVTISTGNRMICDPYPRLLVARDQVNQGAAVVVASVAAARRLGVPESNWVYLHGHADLREQPLLERPDLGRSPAAVAAVTEALAVAGIGLDDVAALDLYSCFPIPVFNICDAFALSAEDPRGLTLTGGLPFFGGAGNNYSMHAIAEAVTAARRRPGRFSLVGANGGMMSKYSVGVYATTPTGWRGDDSRQLQAELDAVARVPVTETAEGRATIETYSVRYDWPTRTGIIIGRLADGTRFLATSEDDDLVALLSDGEPLGAEITVRALDYGNRCSLR</sequence>
<accession>A0A7I7SJF0</accession>
<name>A0A7I7SJF0_9MYCO</name>
<comment type="similarity">
    <text evidence="1">Belongs to the thiolase-like superfamily. Thiolase family.</text>
</comment>
<dbReference type="Pfam" id="PF18313">
    <property type="entry name" value="TLP1_add_C"/>
    <property type="match status" value="1"/>
</dbReference>
<protein>
    <submittedName>
        <fullName evidence="4">Acetyl-CoA acetyltransferase</fullName>
    </submittedName>
</protein>
<dbReference type="Proteomes" id="UP000193577">
    <property type="component" value="Unassembled WGS sequence"/>
</dbReference>
<reference evidence="4 5" key="1">
    <citation type="submission" date="2017-04" db="EMBL/GenBank/DDBJ databases">
        <title>The new phylogeny of genus Mycobacterium.</title>
        <authorList>
            <person name="Tortoli E."/>
            <person name="Trovato A."/>
            <person name="Cirillo D.M."/>
        </authorList>
    </citation>
    <scope>NUCLEOTIDE SEQUENCE [LARGE SCALE GENOMIC DNA]</scope>
    <source>
        <strain evidence="4 5">KCTC 19819</strain>
    </source>
</reference>